<feature type="transmembrane region" description="Helical" evidence="2">
    <location>
        <begin position="261"/>
        <end position="282"/>
    </location>
</feature>
<dbReference type="VEuPathDB" id="VectorBase:AMEM21_001739"/>
<feature type="transmembrane region" description="Helical" evidence="2">
    <location>
        <begin position="483"/>
        <end position="507"/>
    </location>
</feature>
<dbReference type="InterPro" id="IPR052728">
    <property type="entry name" value="O2_lipid_transport_reg"/>
</dbReference>
<feature type="transmembrane region" description="Helical" evidence="2">
    <location>
        <begin position="185"/>
        <end position="204"/>
    </location>
</feature>
<sequence>MGNLLWFLGLLCGSLVVLINGEFIEKSQYHRMPKLWQMDDYDECLESPGSDEAPGVYCGLSVVLKPNNRSELWKLIEEFSSDYKRHYNHQVLKRGVCIRRCTKAIEKLSPAERNALTVEPFPIDVRYKFNDGILKDIPTYRAAYQDVVEICVNKELNDTYGLVGHTEILSCDKSTDEVVIDALDMSFLIVLCALVSFVTVSSWYDSSINYKRTSDHYRQPLDSKRNMVWVSFSIQRNWYRLTSRSRDELNQKLRFFQAFRFLTLWLVIVGHVSMLLSFTPTTDSEKLERMMHNVGSMILTNGVQYTQTFLAMSGTLLTIQFCSFVEKRKGKVSFLYVPFAILYRYVRLTPVYAFVILLHATWLLKLQTGPLWRWGAETEQTFCRQNWWTNLLYINNYVHADEPCVQQGWYLGVEFQIFIIAMIVLTTIVKIPRAKVPILGLVLIAAYIIPALFIYYQKLEGTFVVTLEAQRYLLWYDKLYLHAYIPTHINFGNYIQGVLTGLVYCELQKRSINLAQSKAFSIVWHLTFAIVFLSMLPSYMFYVNDFPTPSVWMAACFVVSKNLYGIGAWIVILGCIYGVNGVVKRMLNYPFFEPLGRLTYGAYLVHFSVMRLMFFSVRTPVHYSDLLAVKQTGRLAKEVMLIVTIDHLQLSLVFGATVMSYLMALVLCLLIELLTTALQNHLFGSFKEQKSSPVDAESGTNGTNQTLLNPGFVGKKSEKISYSPETIK</sequence>
<dbReference type="Proteomes" id="UP000075903">
    <property type="component" value="Unassembled WGS sequence"/>
</dbReference>
<organism evidence="5 6">
    <name type="scientific">Anopheles merus</name>
    <name type="common">Mosquito</name>
    <dbReference type="NCBI Taxonomy" id="30066"/>
    <lineage>
        <taxon>Eukaryota</taxon>
        <taxon>Metazoa</taxon>
        <taxon>Ecdysozoa</taxon>
        <taxon>Arthropoda</taxon>
        <taxon>Hexapoda</taxon>
        <taxon>Insecta</taxon>
        <taxon>Pterygota</taxon>
        <taxon>Neoptera</taxon>
        <taxon>Endopterygota</taxon>
        <taxon>Diptera</taxon>
        <taxon>Nematocera</taxon>
        <taxon>Culicoidea</taxon>
        <taxon>Culicidae</taxon>
        <taxon>Anophelinae</taxon>
        <taxon>Anopheles</taxon>
    </lineage>
</organism>
<keyword evidence="2" id="KW-0472">Membrane</keyword>
<dbReference type="AlphaFoldDB" id="A0A1Y9IRB4"/>
<evidence type="ECO:0000256" key="3">
    <source>
        <dbReference type="SAM" id="SignalP"/>
    </source>
</evidence>
<dbReference type="InterPro" id="IPR002656">
    <property type="entry name" value="Acyl_transf_3_dom"/>
</dbReference>
<keyword evidence="2" id="KW-1133">Transmembrane helix</keyword>
<dbReference type="PANTHER" id="PTHR11161">
    <property type="entry name" value="O-ACYLTRANSFERASE"/>
    <property type="match status" value="1"/>
</dbReference>
<name>A0A1Y9IRB4_ANOME</name>
<reference evidence="5" key="1">
    <citation type="submission" date="2020-05" db="UniProtKB">
        <authorList>
            <consortium name="EnsemblMetazoa"/>
        </authorList>
    </citation>
    <scope>IDENTIFICATION</scope>
    <source>
        <strain evidence="5">MAF</strain>
    </source>
</reference>
<accession>A0A1Y9IRB4</accession>
<feature type="transmembrane region" description="Helical" evidence="2">
    <location>
        <begin position="409"/>
        <end position="429"/>
    </location>
</feature>
<proteinExistence type="predicted"/>
<evidence type="ECO:0000256" key="1">
    <source>
        <dbReference type="SAM" id="MobiDB-lite"/>
    </source>
</evidence>
<keyword evidence="6" id="KW-1185">Reference proteome</keyword>
<evidence type="ECO:0000313" key="5">
    <source>
        <dbReference type="EnsemblMetazoa" id="AMEM019198-PA"/>
    </source>
</evidence>
<feature type="domain" description="Acyltransferase 3" evidence="4">
    <location>
        <begin position="255"/>
        <end position="633"/>
    </location>
</feature>
<evidence type="ECO:0000259" key="4">
    <source>
        <dbReference type="Pfam" id="PF01757"/>
    </source>
</evidence>
<feature type="transmembrane region" description="Helical" evidence="2">
    <location>
        <begin position="436"/>
        <end position="456"/>
    </location>
</feature>
<dbReference type="PANTHER" id="PTHR11161:SF22">
    <property type="entry name" value="ACYLTRANSFERASE 3 DOMAIN-CONTAINING PROTEIN-RELATED"/>
    <property type="match status" value="1"/>
</dbReference>
<dbReference type="EnsemblMetazoa" id="AMEM019198-RA">
    <property type="protein sequence ID" value="AMEM019198-PA"/>
    <property type="gene ID" value="AMEM019198"/>
</dbReference>
<dbReference type="GO" id="GO:0016747">
    <property type="term" value="F:acyltransferase activity, transferring groups other than amino-acyl groups"/>
    <property type="evidence" value="ECO:0007669"/>
    <property type="project" value="InterPro"/>
</dbReference>
<feature type="compositionally biased region" description="Polar residues" evidence="1">
    <location>
        <begin position="698"/>
        <end position="708"/>
    </location>
</feature>
<feature type="signal peptide" evidence="3">
    <location>
        <begin position="1"/>
        <end position="21"/>
    </location>
</feature>
<evidence type="ECO:0000313" key="6">
    <source>
        <dbReference type="Proteomes" id="UP000075903"/>
    </source>
</evidence>
<evidence type="ECO:0000256" key="2">
    <source>
        <dbReference type="SAM" id="Phobius"/>
    </source>
</evidence>
<feature type="transmembrane region" description="Helical" evidence="2">
    <location>
        <begin position="302"/>
        <end position="325"/>
    </location>
</feature>
<feature type="transmembrane region" description="Helical" evidence="2">
    <location>
        <begin position="595"/>
        <end position="617"/>
    </location>
</feature>
<feature type="transmembrane region" description="Helical" evidence="2">
    <location>
        <begin position="562"/>
        <end position="583"/>
    </location>
</feature>
<keyword evidence="2" id="KW-0812">Transmembrane</keyword>
<feature type="region of interest" description="Disordered" evidence="1">
    <location>
        <begin position="691"/>
        <end position="711"/>
    </location>
</feature>
<feature type="chain" id="PRO_5012915745" description="Acyltransferase 3 domain-containing protein" evidence="3">
    <location>
        <begin position="22"/>
        <end position="728"/>
    </location>
</feature>
<feature type="transmembrane region" description="Helical" evidence="2">
    <location>
        <begin position="519"/>
        <end position="542"/>
    </location>
</feature>
<dbReference type="VEuPathDB" id="VectorBase:AMEM019198"/>
<feature type="transmembrane region" description="Helical" evidence="2">
    <location>
        <begin position="345"/>
        <end position="364"/>
    </location>
</feature>
<dbReference type="Pfam" id="PF01757">
    <property type="entry name" value="Acyl_transf_3"/>
    <property type="match status" value="1"/>
</dbReference>
<feature type="transmembrane region" description="Helical" evidence="2">
    <location>
        <begin position="650"/>
        <end position="671"/>
    </location>
</feature>
<keyword evidence="3" id="KW-0732">Signal</keyword>
<protein>
    <recommendedName>
        <fullName evidence="4">Acyltransferase 3 domain-containing protein</fullName>
    </recommendedName>
</protein>